<dbReference type="InterPro" id="IPR049470">
    <property type="entry name" value="TRM61_C"/>
</dbReference>
<evidence type="ECO:0000256" key="2">
    <source>
        <dbReference type="ARBA" id="ARBA00012796"/>
    </source>
</evidence>
<keyword evidence="3" id="KW-0489">Methyltransferase</keyword>
<feature type="domain" description="C2H2-type" evidence="17">
    <location>
        <begin position="853"/>
        <end position="882"/>
    </location>
</feature>
<keyword evidence="11" id="KW-0805">Transcription regulation</keyword>
<keyword evidence="19" id="KW-1185">Reference proteome</keyword>
<evidence type="ECO:0000256" key="13">
    <source>
        <dbReference type="ARBA" id="ARBA00023242"/>
    </source>
</evidence>
<keyword evidence="4" id="KW-0808">Transferase</keyword>
<dbReference type="Gene3D" id="3.30.160.60">
    <property type="entry name" value="Classic Zinc Finger"/>
    <property type="match status" value="5"/>
</dbReference>
<feature type="compositionally biased region" description="Low complexity" evidence="16">
    <location>
        <begin position="222"/>
        <end position="233"/>
    </location>
</feature>
<evidence type="ECO:0000256" key="11">
    <source>
        <dbReference type="ARBA" id="ARBA00023015"/>
    </source>
</evidence>
<organism evidence="18 19">
    <name type="scientific">Nesidiocoris tenuis</name>
    <dbReference type="NCBI Taxonomy" id="355587"/>
    <lineage>
        <taxon>Eukaryota</taxon>
        <taxon>Metazoa</taxon>
        <taxon>Ecdysozoa</taxon>
        <taxon>Arthropoda</taxon>
        <taxon>Hexapoda</taxon>
        <taxon>Insecta</taxon>
        <taxon>Pterygota</taxon>
        <taxon>Neoptera</taxon>
        <taxon>Paraneoptera</taxon>
        <taxon>Hemiptera</taxon>
        <taxon>Heteroptera</taxon>
        <taxon>Panheteroptera</taxon>
        <taxon>Cimicomorpha</taxon>
        <taxon>Miridae</taxon>
        <taxon>Dicyphina</taxon>
        <taxon>Nesidiocoris</taxon>
    </lineage>
</organism>
<comment type="catalytic activity">
    <reaction evidence="14">
        <text>an adenosine in mRNA + S-adenosyl-L-methionine = an N(1)-methyladenosine in mRNA + S-adenosyl-L-homocysteine + H(+)</text>
        <dbReference type="Rhea" id="RHEA:55392"/>
        <dbReference type="Rhea" id="RHEA-COMP:12414"/>
        <dbReference type="Rhea" id="RHEA-COMP:12415"/>
        <dbReference type="ChEBI" id="CHEBI:15378"/>
        <dbReference type="ChEBI" id="CHEBI:57856"/>
        <dbReference type="ChEBI" id="CHEBI:59789"/>
        <dbReference type="ChEBI" id="CHEBI:74411"/>
        <dbReference type="ChEBI" id="CHEBI:74491"/>
    </reaction>
</comment>
<feature type="compositionally biased region" description="Low complexity" evidence="16">
    <location>
        <begin position="530"/>
        <end position="539"/>
    </location>
</feature>
<evidence type="ECO:0000259" key="17">
    <source>
        <dbReference type="PROSITE" id="PS50157"/>
    </source>
</evidence>
<evidence type="ECO:0000256" key="8">
    <source>
        <dbReference type="ARBA" id="ARBA00022737"/>
    </source>
</evidence>
<comment type="subcellular location">
    <subcellularLocation>
        <location evidence="1">Nucleus</location>
    </subcellularLocation>
</comment>
<dbReference type="GO" id="GO:0030488">
    <property type="term" value="P:tRNA methylation"/>
    <property type="evidence" value="ECO:0007669"/>
    <property type="project" value="InterPro"/>
</dbReference>
<evidence type="ECO:0000256" key="3">
    <source>
        <dbReference type="ARBA" id="ARBA00022603"/>
    </source>
</evidence>
<keyword evidence="12" id="KW-0804">Transcription</keyword>
<dbReference type="InterPro" id="IPR013087">
    <property type="entry name" value="Znf_C2H2_type"/>
</dbReference>
<feature type="region of interest" description="Disordered" evidence="16">
    <location>
        <begin position="182"/>
        <end position="201"/>
    </location>
</feature>
<evidence type="ECO:0000313" key="18">
    <source>
        <dbReference type="EMBL" id="CAB0006671.1"/>
    </source>
</evidence>
<keyword evidence="8" id="KW-0677">Repeat</keyword>
<keyword evidence="5" id="KW-0949">S-adenosyl-L-methionine</keyword>
<keyword evidence="10" id="KW-0862">Zinc</keyword>
<evidence type="ECO:0000256" key="10">
    <source>
        <dbReference type="ARBA" id="ARBA00022833"/>
    </source>
</evidence>
<gene>
    <name evidence="18" type="ORF">NTEN_LOCUS12148</name>
</gene>
<keyword evidence="7" id="KW-0479">Metal-binding</keyword>
<dbReference type="OrthoDB" id="10042249at2759"/>
<proteinExistence type="predicted"/>
<feature type="compositionally biased region" description="Gly residues" evidence="16">
    <location>
        <begin position="1002"/>
        <end position="1013"/>
    </location>
</feature>
<feature type="region of interest" description="Disordered" evidence="16">
    <location>
        <begin position="1269"/>
        <end position="1291"/>
    </location>
</feature>
<dbReference type="Pfam" id="PF08704">
    <property type="entry name" value="GCD14"/>
    <property type="match status" value="1"/>
</dbReference>
<dbReference type="Proteomes" id="UP000479000">
    <property type="component" value="Unassembled WGS sequence"/>
</dbReference>
<evidence type="ECO:0000256" key="5">
    <source>
        <dbReference type="ARBA" id="ARBA00022691"/>
    </source>
</evidence>
<dbReference type="EC" id="2.1.1.220" evidence="2"/>
<feature type="region of interest" description="Disordered" evidence="16">
    <location>
        <begin position="997"/>
        <end position="1029"/>
    </location>
</feature>
<dbReference type="GO" id="GO:0031515">
    <property type="term" value="C:tRNA (m1A) methyltransferase complex"/>
    <property type="evidence" value="ECO:0007669"/>
    <property type="project" value="InterPro"/>
</dbReference>
<dbReference type="InterPro" id="IPR051969">
    <property type="entry name" value="Zinc-finger_DNA-bd_regulators"/>
</dbReference>
<evidence type="ECO:0000256" key="6">
    <source>
        <dbReference type="ARBA" id="ARBA00022694"/>
    </source>
</evidence>
<feature type="region of interest" description="Disordered" evidence="16">
    <location>
        <begin position="682"/>
        <end position="711"/>
    </location>
</feature>
<dbReference type="Gene3D" id="3.10.330.20">
    <property type="match status" value="1"/>
</dbReference>
<dbReference type="PANTHER" id="PTHR45944">
    <property type="entry name" value="SCHNURRI, ISOFORM F"/>
    <property type="match status" value="1"/>
</dbReference>
<dbReference type="InterPro" id="IPR036236">
    <property type="entry name" value="Znf_C2H2_sf"/>
</dbReference>
<dbReference type="GO" id="GO:0005634">
    <property type="term" value="C:nucleus"/>
    <property type="evidence" value="ECO:0007669"/>
    <property type="project" value="UniProtKB-SubCell"/>
</dbReference>
<sequence length="1291" mass="141579">MVQESESTNRYLHKKFKKVATLEESGPKRGKGVLYSIPPEEPEQPKSVSPDGRYVCPYCKVCVSKPSVLQKHIRAHTNERPYPCLPCGFAFKTKSNLYKHRRSRAHSLKTDGLSSEDDDGGSPSSEMSNKPYKPKFHLTETSLSSAASTCSSPFSSSPSPDLLNAQINHLITENPAMLFDMDGPSILRRDTPSPLRNGESNAALRLSSYPVHSMPTLEPEDLSSTSTSSSEPLNLTVKEPRKRGLADVYSNSLLLPSPSKESFVLRHREIPDLTRITEEVLYPCPNCKVVFRTPDNLKTHLFSCKPKSSPGPLLGKTPLVDTYDGDSVKKRKLDLNRLNSAKKCSLKLFGGGAVQVLDNSPENCKIQRLDVNKEIARKDAQVLMFAKTGLNVVGATIVQSNTPEVQSPSYSEKLVLPIISNVSPPLLKVPGISTPVQFPPLRFPPSMNPLTQITAYNPLTLPTLSPVKSSTQPQGPLASPYNGGVGTIMLAGKEIPFVPGMPGPQTLLGSSPPLAVPSHVQLQKQEKSVIIRSPVPSISHTKTDTPKPPPPPRAPSPVKAESPEPEPAVKQLSDSKDDAKSASEGQERKFLRPSSLPLKPGTYMPKKQLAAPFHTTSLISPETPRPRKSYGQLYLNGHAYTYLGLKCSTRMFFCTLNKPQPIYVPLAPDQYKVSMYSNWTSGPITPAGVDEESEETEEDEDDEDDESEDDAEDGLYTRAALKTPVITSASSQPLLMASVCSTTEKLPSTPIVEHSDDGALLHAYLTERTIRDQHIKVQLNRKRDLEPVERVSDSVSSQLHQPMVSDGLNCNRGIVPGASTEDGKSMCSVCNKVFNKPSQLRLHVNIHYFERPFRCESCAVSFRTKGHLQKHLRSLSHLNKPYYSNDRVLQMNMNSTFGTATTSNPRPFKCDDCKIAFRIHGHLAKHFRSKMHIMKLECLGKLPFGMYAELERSGINMSDIDTTDCENSLESLQLLAQKLSLDKPGTPRPDHWEALEQQQRGGVSGSDMFGGGSASEDESSYSNDNFGRPLQPTIKNKHGELVENVFQTTYGALKVASLVGVKFGSKVQMSRGWAFVLQPNPELWTLTLPHRTQIIYTADISLIVFHLELRPGSFVVESGTGSGSLTHALARRVGPHGTVRTFDFHDQRAQIATEEFAQHGLSNVVQVACRDVSCDGFGEDVQGRADAVFLDLPHPWLVVHHAVAAFKPDGGRFASFSPCIEQRSQTVASDSSDKLELVCTNYQNTMPGHTGYLTFATLPPVWARNISSSACPSDPDGDDGGSAPVIETAGL</sequence>
<feature type="domain" description="C2H2-type" evidence="17">
    <location>
        <begin position="82"/>
        <end position="111"/>
    </location>
</feature>
<dbReference type="Gene3D" id="3.40.50.150">
    <property type="entry name" value="Vaccinia Virus protein VP39"/>
    <property type="match status" value="1"/>
</dbReference>
<dbReference type="InterPro" id="IPR014816">
    <property type="entry name" value="tRNA_MeTrfase_Gcd14"/>
</dbReference>
<evidence type="ECO:0000256" key="1">
    <source>
        <dbReference type="ARBA" id="ARBA00004123"/>
    </source>
</evidence>
<feature type="compositionally biased region" description="Basic and acidic residues" evidence="16">
    <location>
        <begin position="573"/>
        <end position="590"/>
    </location>
</feature>
<feature type="region of interest" description="Disordered" evidence="16">
    <location>
        <begin position="102"/>
        <end position="133"/>
    </location>
</feature>
<feature type="region of interest" description="Disordered" evidence="16">
    <location>
        <begin position="206"/>
        <end position="239"/>
    </location>
</feature>
<feature type="compositionally biased region" description="Pro residues" evidence="16">
    <location>
        <begin position="546"/>
        <end position="555"/>
    </location>
</feature>
<keyword evidence="13" id="KW-0539">Nucleus</keyword>
<dbReference type="GO" id="GO:0008270">
    <property type="term" value="F:zinc ion binding"/>
    <property type="evidence" value="ECO:0007669"/>
    <property type="project" value="UniProtKB-KW"/>
</dbReference>
<dbReference type="GO" id="GO:0160107">
    <property type="term" value="F:tRNA (adenine(58)-N1)-methyltransferase activity"/>
    <property type="evidence" value="ECO:0007669"/>
    <property type="project" value="UniProtKB-EC"/>
</dbReference>
<dbReference type="GO" id="GO:0000981">
    <property type="term" value="F:DNA-binding transcription factor activity, RNA polymerase II-specific"/>
    <property type="evidence" value="ECO:0007669"/>
    <property type="project" value="TreeGrafter"/>
</dbReference>
<evidence type="ECO:0000256" key="16">
    <source>
        <dbReference type="SAM" id="MobiDB-lite"/>
    </source>
</evidence>
<protein>
    <recommendedName>
        <fullName evidence="2">tRNA (adenine(58)-N(1))-methyltransferase</fullName>
        <ecNumber evidence="2">2.1.1.220</ecNumber>
    </recommendedName>
</protein>
<dbReference type="GO" id="GO:0000978">
    <property type="term" value="F:RNA polymerase II cis-regulatory region sequence-specific DNA binding"/>
    <property type="evidence" value="ECO:0007669"/>
    <property type="project" value="TreeGrafter"/>
</dbReference>
<evidence type="ECO:0000256" key="4">
    <source>
        <dbReference type="ARBA" id="ARBA00022679"/>
    </source>
</evidence>
<dbReference type="EMBL" id="CADCXU010018177">
    <property type="protein sequence ID" value="CAB0006671.1"/>
    <property type="molecule type" value="Genomic_DNA"/>
</dbReference>
<dbReference type="PROSITE" id="PS50157">
    <property type="entry name" value="ZINC_FINGER_C2H2_2"/>
    <property type="match status" value="5"/>
</dbReference>
<dbReference type="FunFam" id="3.30.160.60:FF:000100">
    <property type="entry name" value="Zinc finger 45-like"/>
    <property type="match status" value="1"/>
</dbReference>
<accession>A0A6H5GVH1</accession>
<feature type="domain" description="C2H2-type" evidence="17">
    <location>
        <begin position="825"/>
        <end position="852"/>
    </location>
</feature>
<evidence type="ECO:0000256" key="15">
    <source>
        <dbReference type="PROSITE-ProRule" id="PRU00042"/>
    </source>
</evidence>
<reference evidence="18 19" key="1">
    <citation type="submission" date="2020-02" db="EMBL/GenBank/DDBJ databases">
        <authorList>
            <person name="Ferguson B K."/>
        </authorList>
    </citation>
    <scope>NUCLEOTIDE SEQUENCE [LARGE SCALE GENOMIC DNA]</scope>
</reference>
<dbReference type="InterPro" id="IPR029063">
    <property type="entry name" value="SAM-dependent_MTases_sf"/>
</dbReference>
<evidence type="ECO:0000313" key="19">
    <source>
        <dbReference type="Proteomes" id="UP000479000"/>
    </source>
</evidence>
<evidence type="ECO:0000256" key="9">
    <source>
        <dbReference type="ARBA" id="ARBA00022771"/>
    </source>
</evidence>
<feature type="region of interest" description="Disordered" evidence="16">
    <location>
        <begin position="21"/>
        <end position="49"/>
    </location>
</feature>
<evidence type="ECO:0000256" key="12">
    <source>
        <dbReference type="ARBA" id="ARBA00023163"/>
    </source>
</evidence>
<keyword evidence="6" id="KW-0819">tRNA processing</keyword>
<evidence type="ECO:0000256" key="14">
    <source>
        <dbReference type="ARBA" id="ARBA00048481"/>
    </source>
</evidence>
<feature type="region of interest" description="Disordered" evidence="16">
    <location>
        <begin position="518"/>
        <end position="604"/>
    </location>
</feature>
<dbReference type="SMART" id="SM00355">
    <property type="entry name" value="ZnF_C2H2"/>
    <property type="match status" value="6"/>
</dbReference>
<evidence type="ECO:0000256" key="7">
    <source>
        <dbReference type="ARBA" id="ARBA00022723"/>
    </source>
</evidence>
<feature type="domain" description="C2H2-type" evidence="17">
    <location>
        <begin position="54"/>
        <end position="81"/>
    </location>
</feature>
<dbReference type="PANTHER" id="PTHR45944:SF2">
    <property type="entry name" value="SCHNURRI, ISOFORM F"/>
    <property type="match status" value="1"/>
</dbReference>
<dbReference type="SUPFAM" id="SSF53335">
    <property type="entry name" value="S-adenosyl-L-methionine-dependent methyltransferases"/>
    <property type="match status" value="1"/>
</dbReference>
<keyword evidence="9 15" id="KW-0863">Zinc-finger</keyword>
<dbReference type="SUPFAM" id="SSF57667">
    <property type="entry name" value="beta-beta-alpha zinc fingers"/>
    <property type="match status" value="3"/>
</dbReference>
<dbReference type="PROSITE" id="PS51620">
    <property type="entry name" value="SAM_TRM61"/>
    <property type="match status" value="1"/>
</dbReference>
<feature type="domain" description="C2H2-type" evidence="17">
    <location>
        <begin position="908"/>
        <end position="937"/>
    </location>
</feature>
<dbReference type="PROSITE" id="PS00028">
    <property type="entry name" value="ZINC_FINGER_C2H2_1"/>
    <property type="match status" value="5"/>
</dbReference>
<name>A0A6H5GVH1_9HEMI</name>
<dbReference type="Pfam" id="PF00096">
    <property type="entry name" value="zf-C2H2"/>
    <property type="match status" value="4"/>
</dbReference>
<feature type="compositionally biased region" description="Acidic residues" evidence="16">
    <location>
        <begin position="689"/>
        <end position="711"/>
    </location>
</feature>